<evidence type="ECO:0000313" key="4">
    <source>
        <dbReference type="Proteomes" id="UP001595699"/>
    </source>
</evidence>
<evidence type="ECO:0000256" key="1">
    <source>
        <dbReference type="ARBA" id="ARBA00006817"/>
    </source>
</evidence>
<comment type="caution">
    <text evidence="3">The sequence shown here is derived from an EMBL/GenBank/DDBJ whole genome shotgun (WGS) entry which is preliminary data.</text>
</comment>
<feature type="domain" description="Activator of Hsp90 ATPase homologue 1/2-like C-terminal" evidence="2">
    <location>
        <begin position="32"/>
        <end position="147"/>
    </location>
</feature>
<proteinExistence type="inferred from homology"/>
<feature type="domain" description="Activator of Hsp90 ATPase homologue 1/2-like C-terminal" evidence="2">
    <location>
        <begin position="196"/>
        <end position="308"/>
    </location>
</feature>
<protein>
    <submittedName>
        <fullName evidence="3">SRPBCC domain-containing protein</fullName>
    </submittedName>
</protein>
<dbReference type="Pfam" id="PF08327">
    <property type="entry name" value="AHSA1"/>
    <property type="match status" value="2"/>
</dbReference>
<reference evidence="4" key="1">
    <citation type="journal article" date="2019" name="Int. J. Syst. Evol. Microbiol.">
        <title>The Global Catalogue of Microorganisms (GCM) 10K type strain sequencing project: providing services to taxonomists for standard genome sequencing and annotation.</title>
        <authorList>
            <consortium name="The Broad Institute Genomics Platform"/>
            <consortium name="The Broad Institute Genome Sequencing Center for Infectious Disease"/>
            <person name="Wu L."/>
            <person name="Ma J."/>
        </authorList>
    </citation>
    <scope>NUCLEOTIDE SEQUENCE [LARGE SCALE GENOMIC DNA]</scope>
    <source>
        <strain evidence="4">CGMCC 4.7241</strain>
    </source>
</reference>
<keyword evidence="4" id="KW-1185">Reference proteome</keyword>
<dbReference type="Proteomes" id="UP001595699">
    <property type="component" value="Unassembled WGS sequence"/>
</dbReference>
<dbReference type="Gene3D" id="3.30.530.20">
    <property type="match status" value="2"/>
</dbReference>
<dbReference type="EMBL" id="JBHRZH010000022">
    <property type="protein sequence ID" value="MFC3764056.1"/>
    <property type="molecule type" value="Genomic_DNA"/>
</dbReference>
<organism evidence="3 4">
    <name type="scientific">Tenggerimyces flavus</name>
    <dbReference type="NCBI Taxonomy" id="1708749"/>
    <lineage>
        <taxon>Bacteria</taxon>
        <taxon>Bacillati</taxon>
        <taxon>Actinomycetota</taxon>
        <taxon>Actinomycetes</taxon>
        <taxon>Propionibacteriales</taxon>
        <taxon>Nocardioidaceae</taxon>
        <taxon>Tenggerimyces</taxon>
    </lineage>
</organism>
<sequence>MTDLAEWLRATDRSLTRSGRARSIALRRTFADATPDEVWAACTEPERLGRWLGVVAGDLIEGGTVTVDLGGRDDTATCEVVRCDQPRRLTLTWQWPGEVDTALDLRLRSAGDAVELLLEHVAADSARLAAGYGEGWESGLWKLDRLLRGEPTTEPPWPEIEAVLDPHWQPLLEADAATNRWPHVEGGTITARCAYAAPPAEVWAALTDPDRLSRWFGTAKGDLREHGEWTVTFDNGSARGTVRECVPGERFVTSWHWDHEPAERPAAEVSVTLTPQGDGTVLELRHTGADEASAKGQGAGWYAHLEGLGHDLDGRAADDWYADFTVALQVMKATSDR</sequence>
<gene>
    <name evidence="3" type="ORF">ACFOUW_24695</name>
</gene>
<dbReference type="SUPFAM" id="SSF55961">
    <property type="entry name" value="Bet v1-like"/>
    <property type="match status" value="2"/>
</dbReference>
<accession>A0ABV7YFL8</accession>
<evidence type="ECO:0000313" key="3">
    <source>
        <dbReference type="EMBL" id="MFC3764056.1"/>
    </source>
</evidence>
<dbReference type="InterPro" id="IPR023393">
    <property type="entry name" value="START-like_dom_sf"/>
</dbReference>
<evidence type="ECO:0000259" key="2">
    <source>
        <dbReference type="Pfam" id="PF08327"/>
    </source>
</evidence>
<comment type="similarity">
    <text evidence="1">Belongs to the AHA1 family.</text>
</comment>
<dbReference type="InterPro" id="IPR013538">
    <property type="entry name" value="ASHA1/2-like_C"/>
</dbReference>
<dbReference type="RefSeq" id="WP_205116109.1">
    <property type="nucleotide sequence ID" value="NZ_JAFBCM010000001.1"/>
</dbReference>
<name>A0ABV7YFL8_9ACTN</name>